<feature type="transmembrane region" description="Helical" evidence="5">
    <location>
        <begin position="103"/>
        <end position="125"/>
    </location>
</feature>
<gene>
    <name evidence="6" type="ORF">E1B00_09390</name>
</gene>
<evidence type="ECO:0000256" key="4">
    <source>
        <dbReference type="ARBA" id="ARBA00023136"/>
    </source>
</evidence>
<reference evidence="6 7" key="1">
    <citation type="submission" date="2019-03" db="EMBL/GenBank/DDBJ databases">
        <title>Arenimonas daejeonensis sp. nov., isolated from compost.</title>
        <authorList>
            <person name="Jeon C.O."/>
        </authorList>
    </citation>
    <scope>NUCLEOTIDE SEQUENCE [LARGE SCALE GENOMIC DNA]</scope>
    <source>
        <strain evidence="6 7">R29</strain>
    </source>
</reference>
<dbReference type="AlphaFoldDB" id="A0A5C4RSJ0"/>
<keyword evidence="7" id="KW-1185">Reference proteome</keyword>
<dbReference type="OrthoDB" id="8537976at2"/>
<comment type="subcellular location">
    <subcellularLocation>
        <location evidence="1">Membrane</location>
    </subcellularLocation>
</comment>
<evidence type="ECO:0008006" key="8">
    <source>
        <dbReference type="Google" id="ProtNLM"/>
    </source>
</evidence>
<dbReference type="Pfam" id="PF01124">
    <property type="entry name" value="MAPEG"/>
    <property type="match status" value="1"/>
</dbReference>
<evidence type="ECO:0000256" key="5">
    <source>
        <dbReference type="SAM" id="Phobius"/>
    </source>
</evidence>
<protein>
    <recommendedName>
        <fullName evidence="8">Glutathione S-transferase</fullName>
    </recommendedName>
</protein>
<dbReference type="EMBL" id="SMDR01000002">
    <property type="protein sequence ID" value="TNJ33557.1"/>
    <property type="molecule type" value="Genomic_DNA"/>
</dbReference>
<dbReference type="SUPFAM" id="SSF161084">
    <property type="entry name" value="MAPEG domain-like"/>
    <property type="match status" value="1"/>
</dbReference>
<dbReference type="InterPro" id="IPR001129">
    <property type="entry name" value="Membr-assoc_MAPEG"/>
</dbReference>
<evidence type="ECO:0000256" key="3">
    <source>
        <dbReference type="ARBA" id="ARBA00022989"/>
    </source>
</evidence>
<dbReference type="GO" id="GO:0016020">
    <property type="term" value="C:membrane"/>
    <property type="evidence" value="ECO:0007669"/>
    <property type="project" value="UniProtKB-SubCell"/>
</dbReference>
<evidence type="ECO:0000256" key="2">
    <source>
        <dbReference type="ARBA" id="ARBA00022692"/>
    </source>
</evidence>
<dbReference type="RefSeq" id="WP_139448086.1">
    <property type="nucleotide sequence ID" value="NZ_SMDR01000002.1"/>
</dbReference>
<organism evidence="6 7">
    <name type="scientific">Arenimonas terrae</name>
    <dbReference type="NCBI Taxonomy" id="2546226"/>
    <lineage>
        <taxon>Bacteria</taxon>
        <taxon>Pseudomonadati</taxon>
        <taxon>Pseudomonadota</taxon>
        <taxon>Gammaproteobacteria</taxon>
        <taxon>Lysobacterales</taxon>
        <taxon>Lysobacteraceae</taxon>
        <taxon>Arenimonas</taxon>
    </lineage>
</organism>
<comment type="caution">
    <text evidence="6">The sequence shown here is derived from an EMBL/GenBank/DDBJ whole genome shotgun (WGS) entry which is preliminary data.</text>
</comment>
<proteinExistence type="predicted"/>
<keyword evidence="4 5" id="KW-0472">Membrane</keyword>
<dbReference type="Gene3D" id="1.20.120.550">
    <property type="entry name" value="Membrane associated eicosanoid/glutathione metabolism-like domain"/>
    <property type="match status" value="1"/>
</dbReference>
<name>A0A5C4RSJ0_9GAMM</name>
<dbReference type="Proteomes" id="UP000305760">
    <property type="component" value="Unassembled WGS sequence"/>
</dbReference>
<dbReference type="PANTHER" id="PTHR35814:SF1">
    <property type="entry name" value="GLUTATHIONE S-TRANSFERASE-RELATED"/>
    <property type="match status" value="1"/>
</dbReference>
<evidence type="ECO:0000313" key="7">
    <source>
        <dbReference type="Proteomes" id="UP000305760"/>
    </source>
</evidence>
<keyword evidence="2 5" id="KW-0812">Transmembrane</keyword>
<sequence>MITLLYAGLCTLLVLTLAGRVMARRLSHKIGIGDGGDHEMVKRVRAHANAVEYLPLALLLLGGMELNGYPNAVIHGFGATLLVSRVLHAWGLSRSSSASPGRFVGILFTLLLMVAMSLFAIAGFVSPYLASDVEAQEYEG</sequence>
<dbReference type="PANTHER" id="PTHR35814">
    <property type="match status" value="1"/>
</dbReference>
<dbReference type="InterPro" id="IPR023352">
    <property type="entry name" value="MAPEG-like_dom_sf"/>
</dbReference>
<keyword evidence="3 5" id="KW-1133">Transmembrane helix</keyword>
<accession>A0A5C4RSJ0</accession>
<evidence type="ECO:0000256" key="1">
    <source>
        <dbReference type="ARBA" id="ARBA00004370"/>
    </source>
</evidence>
<evidence type="ECO:0000313" key="6">
    <source>
        <dbReference type="EMBL" id="TNJ33557.1"/>
    </source>
</evidence>